<feature type="transmembrane region" description="Helical" evidence="15">
    <location>
        <begin position="103"/>
        <end position="125"/>
    </location>
</feature>
<dbReference type="PROSITE" id="PS00237">
    <property type="entry name" value="G_PROTEIN_RECEP_F1_1"/>
    <property type="match status" value="2"/>
</dbReference>
<dbReference type="Pfam" id="PF00001">
    <property type="entry name" value="7tm_1"/>
    <property type="match status" value="2"/>
</dbReference>
<evidence type="ECO:0000256" key="12">
    <source>
        <dbReference type="ARBA" id="ARBA00037161"/>
    </source>
</evidence>
<dbReference type="GO" id="GO:0007204">
    <property type="term" value="P:positive regulation of cytosolic calcium ion concentration"/>
    <property type="evidence" value="ECO:0007669"/>
    <property type="project" value="TreeGrafter"/>
</dbReference>
<evidence type="ECO:0000256" key="8">
    <source>
        <dbReference type="ARBA" id="ARBA00023170"/>
    </source>
</evidence>
<keyword evidence="5 14" id="KW-0297">G-protein coupled receptor</keyword>
<organism evidence="17 18">
    <name type="scientific">Latimeria chalumnae</name>
    <name type="common">Coelacanth</name>
    <dbReference type="NCBI Taxonomy" id="7897"/>
    <lineage>
        <taxon>Eukaryota</taxon>
        <taxon>Metazoa</taxon>
        <taxon>Chordata</taxon>
        <taxon>Craniata</taxon>
        <taxon>Vertebrata</taxon>
        <taxon>Euteleostomi</taxon>
        <taxon>Coelacanthiformes</taxon>
        <taxon>Coelacanthidae</taxon>
        <taxon>Latimeria</taxon>
    </lineage>
</organism>
<evidence type="ECO:0000256" key="6">
    <source>
        <dbReference type="ARBA" id="ARBA00023136"/>
    </source>
</evidence>
<protein>
    <recommendedName>
        <fullName evidence="13">Probable G-protein coupled receptor 33</fullName>
    </recommendedName>
</protein>
<evidence type="ECO:0000256" key="11">
    <source>
        <dbReference type="ARBA" id="ARBA00025736"/>
    </source>
</evidence>
<feature type="transmembrane region" description="Helical" evidence="15">
    <location>
        <begin position="377"/>
        <end position="402"/>
    </location>
</feature>
<feature type="transmembrane region" description="Helical" evidence="15">
    <location>
        <begin position="165"/>
        <end position="188"/>
    </location>
</feature>
<keyword evidence="3 14" id="KW-0812">Transmembrane</keyword>
<dbReference type="InParanoid" id="H2ZY77"/>
<evidence type="ECO:0000256" key="14">
    <source>
        <dbReference type="RuleBase" id="RU000688"/>
    </source>
</evidence>
<keyword evidence="7" id="KW-1015">Disulfide bond</keyword>
<dbReference type="Ensembl" id="ENSLACT00000002367.1">
    <property type="protein sequence ID" value="ENSLACP00000002348.1"/>
    <property type="gene ID" value="ENSLACG00000002097.1"/>
</dbReference>
<dbReference type="eggNOG" id="KOG3656">
    <property type="taxonomic scope" value="Eukaryota"/>
</dbReference>
<dbReference type="AlphaFoldDB" id="H2ZY77"/>
<name>H2ZY77_LATCH</name>
<dbReference type="GO" id="GO:0006954">
    <property type="term" value="P:inflammatory response"/>
    <property type="evidence" value="ECO:0007669"/>
    <property type="project" value="TreeGrafter"/>
</dbReference>
<keyword evidence="4 15" id="KW-1133">Transmembrane helix</keyword>
<evidence type="ECO:0000256" key="9">
    <source>
        <dbReference type="ARBA" id="ARBA00023180"/>
    </source>
</evidence>
<evidence type="ECO:0000256" key="7">
    <source>
        <dbReference type="ARBA" id="ARBA00023157"/>
    </source>
</evidence>
<sequence length="578" mass="65301">IGLLGNGAVIWVTGFKLGRSVNAIWFLNLAVAYFGFSVILPFMGAFRALNSSWPFGLAMCKLVMTSLYFTMFASVLFIVAMSVDRCILVLYPIWSHNHRTPRMASFISAGLWISAIAVTSPYLAFRKTCKEKSGKIVCYVSFTDLPNLDAVEDQTQSNTEVVMHILKLLFVFAIPFLIITISYAIIAVKISSKHLVKSSKVFKVVTVAVASFLVSWVPYSVYSSIFLFRDRVPDVVKQAFLLLETIFHSINCCFTPIFYVLITQRHKGLFRKSLFSLYESAFKDDLHAPSNTSALDTVKRHIKRFSKVVTIHLYIVMCVIGLLGNGIIIWVTGFKMERTANTTWLLNLAVAYFGYSATLPFLGTFRALNFSWPFGLVMCKLIMTLVYFTLLASVLFLVAMSIDRCVIVLCPVWSHNRRTPQMASFVSIGLWVMAFIISSPVLVFQVTCQEANANMSSSRIFCSRRNREMAMYIVKLLFTFVIPFLIITTSYAIIAVNISRKNLLKSSKHFKVIAVAVVSFFVCWAPYSVYSSIYLFHDKMAEAVEHTFFLLAISLQCINCCFTPIFYVLITQGYKGLF</sequence>
<dbReference type="GO" id="GO:0004930">
    <property type="term" value="F:G protein-coupled receptor activity"/>
    <property type="evidence" value="ECO:0007669"/>
    <property type="project" value="UniProtKB-KW"/>
</dbReference>
<feature type="transmembrane region" description="Helical" evidence="15">
    <location>
        <begin position="309"/>
        <end position="332"/>
    </location>
</feature>
<feature type="transmembrane region" description="Helical" evidence="15">
    <location>
        <begin position="200"/>
        <end position="219"/>
    </location>
</feature>
<dbReference type="PROSITE" id="PS50262">
    <property type="entry name" value="G_PROTEIN_RECEP_F1_2"/>
    <property type="match status" value="2"/>
</dbReference>
<feature type="domain" description="G-protein coupled receptors family 1 profile" evidence="16">
    <location>
        <begin position="324"/>
        <end position="567"/>
    </location>
</feature>
<dbReference type="InterPro" id="IPR000276">
    <property type="entry name" value="GPCR_Rhodpsn"/>
</dbReference>
<feature type="transmembrane region" description="Helical" evidence="15">
    <location>
        <begin position="239"/>
        <end position="262"/>
    </location>
</feature>
<feature type="transmembrane region" description="Helical" evidence="15">
    <location>
        <begin position="66"/>
        <end position="91"/>
    </location>
</feature>
<dbReference type="GO" id="GO:0004875">
    <property type="term" value="F:complement receptor activity"/>
    <property type="evidence" value="ECO:0007669"/>
    <property type="project" value="TreeGrafter"/>
</dbReference>
<evidence type="ECO:0000313" key="18">
    <source>
        <dbReference type="Proteomes" id="UP000008672"/>
    </source>
</evidence>
<evidence type="ECO:0000313" key="17">
    <source>
        <dbReference type="Ensembl" id="ENSLACP00000002348.1"/>
    </source>
</evidence>
<proteinExistence type="inferred from homology"/>
<evidence type="ECO:0000256" key="2">
    <source>
        <dbReference type="ARBA" id="ARBA00022475"/>
    </source>
</evidence>
<dbReference type="EMBL" id="AFYH01228653">
    <property type="status" value="NOT_ANNOTATED_CDS"/>
    <property type="molecule type" value="Genomic_DNA"/>
</dbReference>
<keyword evidence="18" id="KW-1185">Reference proteome</keyword>
<dbReference type="SUPFAM" id="SSF81321">
    <property type="entry name" value="Family A G protein-coupled receptor-like"/>
    <property type="match status" value="2"/>
</dbReference>
<feature type="transmembrane region" description="Helical" evidence="15">
    <location>
        <begin position="25"/>
        <end position="46"/>
    </location>
</feature>
<feature type="transmembrane region" description="Helical" evidence="15">
    <location>
        <begin position="513"/>
        <end position="536"/>
    </location>
</feature>
<accession>H2ZY77</accession>
<keyword evidence="10 14" id="KW-0807">Transducer</keyword>
<dbReference type="PANTHER" id="PTHR24225">
    <property type="entry name" value="CHEMOTACTIC RECEPTOR"/>
    <property type="match status" value="1"/>
</dbReference>
<dbReference type="PRINTS" id="PR00237">
    <property type="entry name" value="GPCRRHODOPSN"/>
</dbReference>
<comment type="subcellular location">
    <subcellularLocation>
        <location evidence="1">Cell membrane</location>
        <topology evidence="1">Multi-pass membrane protein</topology>
    </subcellularLocation>
</comment>
<dbReference type="PANTHER" id="PTHR24225:SF5">
    <property type="entry name" value="G-PROTEIN COUPLED RECEPTOR 33-RELATED"/>
    <property type="match status" value="1"/>
</dbReference>
<evidence type="ECO:0000256" key="3">
    <source>
        <dbReference type="ARBA" id="ARBA00022692"/>
    </source>
</evidence>
<keyword evidence="9" id="KW-0325">Glycoprotein</keyword>
<reference evidence="18" key="1">
    <citation type="submission" date="2011-08" db="EMBL/GenBank/DDBJ databases">
        <title>The draft genome of Latimeria chalumnae.</title>
        <authorList>
            <person name="Di Palma F."/>
            <person name="Alfoldi J."/>
            <person name="Johnson J."/>
            <person name="Berlin A."/>
            <person name="Gnerre S."/>
            <person name="Jaffe D."/>
            <person name="MacCallum I."/>
            <person name="Young S."/>
            <person name="Walker B.J."/>
            <person name="Lander E."/>
            <person name="Lindblad-Toh K."/>
        </authorList>
    </citation>
    <scope>NUCLEOTIDE SEQUENCE [LARGE SCALE GENOMIC DNA]</scope>
    <source>
        <strain evidence="18">Wild caught</strain>
    </source>
</reference>
<evidence type="ECO:0000256" key="1">
    <source>
        <dbReference type="ARBA" id="ARBA00004651"/>
    </source>
</evidence>
<dbReference type="GO" id="GO:0005886">
    <property type="term" value="C:plasma membrane"/>
    <property type="evidence" value="ECO:0007669"/>
    <property type="project" value="UniProtKB-SubCell"/>
</dbReference>
<dbReference type="PRINTS" id="PR00526">
    <property type="entry name" value="FMETLEUPHER"/>
</dbReference>
<dbReference type="Proteomes" id="UP000008672">
    <property type="component" value="Unassembled WGS sequence"/>
</dbReference>
<feature type="transmembrane region" description="Helical" evidence="15">
    <location>
        <begin position="422"/>
        <end position="448"/>
    </location>
</feature>
<feature type="domain" description="G-protein coupled receptors family 1 profile" evidence="16">
    <location>
        <begin position="5"/>
        <end position="259"/>
    </location>
</feature>
<keyword evidence="8 14" id="KW-0675">Receptor</keyword>
<comment type="similarity">
    <text evidence="14">Belongs to the G-protein coupled receptor 1 family.</text>
</comment>
<evidence type="ECO:0000256" key="5">
    <source>
        <dbReference type="ARBA" id="ARBA00023040"/>
    </source>
</evidence>
<evidence type="ECO:0000256" key="10">
    <source>
        <dbReference type="ARBA" id="ARBA00023224"/>
    </source>
</evidence>
<keyword evidence="2" id="KW-1003">Cell membrane</keyword>
<dbReference type="STRING" id="7897.ENSLACP00000002348"/>
<reference evidence="17" key="2">
    <citation type="submission" date="2025-08" db="UniProtKB">
        <authorList>
            <consortium name="Ensembl"/>
        </authorList>
    </citation>
    <scope>IDENTIFICATION</scope>
</reference>
<evidence type="ECO:0000259" key="16">
    <source>
        <dbReference type="PROSITE" id="PS50262"/>
    </source>
</evidence>
<dbReference type="InterPro" id="IPR017452">
    <property type="entry name" value="GPCR_Rhodpsn_7TM"/>
</dbReference>
<feature type="transmembrane region" description="Helical" evidence="15">
    <location>
        <begin position="344"/>
        <end position="365"/>
    </location>
</feature>
<comment type="function">
    <text evidence="12">Orphan receptor; could be a chemoattractant receptor.</text>
</comment>
<feature type="transmembrane region" description="Helical" evidence="15">
    <location>
        <begin position="469"/>
        <end position="493"/>
    </location>
</feature>
<evidence type="ECO:0000256" key="13">
    <source>
        <dbReference type="ARBA" id="ARBA00039587"/>
    </source>
</evidence>
<evidence type="ECO:0000256" key="15">
    <source>
        <dbReference type="SAM" id="Phobius"/>
    </source>
</evidence>
<keyword evidence="6 15" id="KW-0472">Membrane</keyword>
<reference evidence="17" key="3">
    <citation type="submission" date="2025-09" db="UniProtKB">
        <authorList>
            <consortium name="Ensembl"/>
        </authorList>
    </citation>
    <scope>IDENTIFICATION</scope>
</reference>
<dbReference type="OMA" id="CCFTPIF"/>
<dbReference type="InterPro" id="IPR000826">
    <property type="entry name" value="Formyl_rcpt-rel"/>
</dbReference>
<dbReference type="GO" id="GO:0007200">
    <property type="term" value="P:phospholipase C-activating G protein-coupled receptor signaling pathway"/>
    <property type="evidence" value="ECO:0007669"/>
    <property type="project" value="TreeGrafter"/>
</dbReference>
<dbReference type="HOGENOM" id="CLU_497461_0_0_1"/>
<dbReference type="GeneTree" id="ENSGT01140000282544"/>
<feature type="transmembrane region" description="Helical" evidence="15">
    <location>
        <begin position="548"/>
        <end position="570"/>
    </location>
</feature>
<dbReference type="Gene3D" id="1.20.1070.10">
    <property type="entry name" value="Rhodopsin 7-helix transmembrane proteins"/>
    <property type="match status" value="2"/>
</dbReference>
<comment type="similarity">
    <text evidence="11">Belongs to the chemokine-like receptor (CMKLR) family.</text>
</comment>
<evidence type="ECO:0000256" key="4">
    <source>
        <dbReference type="ARBA" id="ARBA00022989"/>
    </source>
</evidence>